<dbReference type="GeneID" id="99773833"/>
<dbReference type="PANTHER" id="PTHR42966:SF3">
    <property type="entry name" value="BLR5971 PROTEIN"/>
    <property type="match status" value="1"/>
</dbReference>
<reference evidence="3 7" key="3">
    <citation type="submission" date="2017-04" db="EMBL/GenBank/DDBJ databases">
        <title>Kefir bacterial isolates.</title>
        <authorList>
            <person name="Kim Y."/>
            <person name="Blasche S."/>
            <person name="Patil K.R."/>
        </authorList>
    </citation>
    <scope>NUCLEOTIDE SEQUENCE [LARGE SCALE GENOMIC DNA]</scope>
    <source>
        <strain evidence="3 7">OG2</strain>
    </source>
</reference>
<evidence type="ECO:0000313" key="8">
    <source>
        <dbReference type="Proteomes" id="UP000386281"/>
    </source>
</evidence>
<dbReference type="Pfam" id="PF03102">
    <property type="entry name" value="NeuB"/>
    <property type="match status" value="1"/>
</dbReference>
<reference evidence="2" key="2">
    <citation type="submission" date="2016-01" db="EMBL/GenBank/DDBJ databases">
        <authorList>
            <person name="Hong K.W."/>
        </authorList>
    </citation>
    <scope>NUCLEOTIDE SEQUENCE</scope>
    <source>
        <strain evidence="2">M40</strain>
    </source>
</reference>
<gene>
    <name evidence="5" type="primary">spsE</name>
    <name evidence="2" type="ORF">AVW13_15930</name>
    <name evidence="3" type="ORF">B8X04_11810</name>
    <name evidence="4" type="ORF">I6G59_00015</name>
    <name evidence="5" type="ORF">NCTC12391_02165</name>
</gene>
<reference evidence="5 8" key="4">
    <citation type="submission" date="2019-02" db="EMBL/GenBank/DDBJ databases">
        <authorList>
            <consortium name="Pathogen Informatics"/>
        </authorList>
    </citation>
    <scope>NUCLEOTIDE SEQUENCE [LARGE SCALE GENOMIC DNA]</scope>
    <source>
        <strain evidence="5 8">3012STDY7078520</strain>
    </source>
</reference>
<organism evidence="3 7">
    <name type="scientific">Brevibacterium casei</name>
    <dbReference type="NCBI Taxonomy" id="33889"/>
    <lineage>
        <taxon>Bacteria</taxon>
        <taxon>Bacillati</taxon>
        <taxon>Actinomycetota</taxon>
        <taxon>Actinomycetes</taxon>
        <taxon>Micrococcales</taxon>
        <taxon>Brevibacteriaceae</taxon>
        <taxon>Brevibacterium</taxon>
    </lineage>
</organism>
<reference evidence="6" key="1">
    <citation type="submission" date="2016-01" db="EMBL/GenBank/DDBJ databases">
        <title>Draft genome of Chromobacterium sp. F49.</title>
        <authorList>
            <person name="Hong K.W."/>
        </authorList>
    </citation>
    <scope>NUCLEOTIDE SEQUENCE [LARGE SCALE GENOMIC DNA]</scope>
    <source>
        <strain evidence="6">M40</strain>
    </source>
</reference>
<dbReference type="Proteomes" id="UP000076612">
    <property type="component" value="Unassembled WGS sequence"/>
</dbReference>
<evidence type="ECO:0000313" key="9">
    <source>
        <dbReference type="Proteomes" id="UP000594979"/>
    </source>
</evidence>
<dbReference type="EMBL" id="LQQR01000044">
    <property type="protein sequence ID" value="KZE13404.1"/>
    <property type="molecule type" value="Genomic_DNA"/>
</dbReference>
<name>A0A165DCZ9_9MICO</name>
<dbReference type="Gene3D" id="3.20.20.70">
    <property type="entry name" value="Aldolase class I"/>
    <property type="match status" value="1"/>
</dbReference>
<sequence>MTDHIAPVAIGDQLVGPDQPVYMIGEIGINHNGDVEIAKQLMDAAATAGAQAVKFQKRNPDVAVPEHQKSKMRQTPWGEMTYLDYKFRVEFEKDEYQEIDRYAKELGLQWFASPWDTDSVDFLENEFDALTYKVASASLTDFELLRAIAATGKPVLCSSGMSDWATLDAAVEVFDKDRLVLMHATSTYPLPPEEVNLRAIPAMVERYGVPVGYSGHELGLEISFAAVALGAVTVERHITLDSTMWGSDQSASMEPREFSSLVKGVRVLEKAMGDGVKRVMPGEESKIESLRKVTA</sequence>
<dbReference type="InterPro" id="IPR013132">
    <property type="entry name" value="PseI/NeuA/B-like_N"/>
</dbReference>
<dbReference type="EMBL" id="CAACXN010000015">
    <property type="protein sequence ID" value="VEW13960.1"/>
    <property type="molecule type" value="Genomic_DNA"/>
</dbReference>
<dbReference type="RefSeq" id="WP_009376254.1">
    <property type="nucleotide sequence ID" value="NZ_CAACXN010000015.1"/>
</dbReference>
<dbReference type="Proteomes" id="UP000386281">
    <property type="component" value="Unassembled WGS sequence"/>
</dbReference>
<dbReference type="STRING" id="33889.AVW13_15930"/>
<dbReference type="InterPro" id="IPR013785">
    <property type="entry name" value="Aldolase_TIM"/>
</dbReference>
<dbReference type="SUPFAM" id="SSF51569">
    <property type="entry name" value="Aldolase"/>
    <property type="match status" value="1"/>
</dbReference>
<reference evidence="4 9" key="5">
    <citation type="submission" date="2020-12" db="EMBL/GenBank/DDBJ databases">
        <title>FDA dAtabase for Regulatory Grade micrObial Sequences (FDA-ARGOS): Supporting development and validation of Infectious Disease Dx tests.</title>
        <authorList>
            <person name="Sproer C."/>
            <person name="Gronow S."/>
            <person name="Severitt S."/>
            <person name="Schroder I."/>
            <person name="Tallon L."/>
            <person name="Sadzewicz L."/>
            <person name="Zhao X."/>
            <person name="Boylan J."/>
            <person name="Ott S."/>
            <person name="Bowen H."/>
            <person name="Vavikolanu K."/>
            <person name="Mehta A."/>
            <person name="Aluvathingal J."/>
            <person name="Nadendla S."/>
            <person name="Lowell S."/>
            <person name="Myers T."/>
            <person name="Yan Y."/>
            <person name="Sichtig H."/>
        </authorList>
    </citation>
    <scope>NUCLEOTIDE SEQUENCE [LARGE SCALE GENOMIC DNA]</scope>
    <source>
        <strain evidence="4 9">FDAARGOS_902</strain>
    </source>
</reference>
<dbReference type="EMBL" id="CP065682">
    <property type="protein sequence ID" value="QPS33782.1"/>
    <property type="molecule type" value="Genomic_DNA"/>
</dbReference>
<dbReference type="PANTHER" id="PTHR42966">
    <property type="entry name" value="N-ACETYLNEURAMINATE SYNTHASE"/>
    <property type="match status" value="1"/>
</dbReference>
<evidence type="ECO:0000259" key="1">
    <source>
        <dbReference type="Pfam" id="PF03102"/>
    </source>
</evidence>
<accession>A0A165DCZ9</accession>
<dbReference type="KEGG" id="bcau:I6G59_00015"/>
<dbReference type="EMBL" id="NCWY01000010">
    <property type="protein sequence ID" value="PAK94926.1"/>
    <property type="molecule type" value="Genomic_DNA"/>
</dbReference>
<feature type="domain" description="PseI/NeuA/B-like" evidence="1">
    <location>
        <begin position="41"/>
        <end position="277"/>
    </location>
</feature>
<evidence type="ECO:0000313" key="6">
    <source>
        <dbReference type="Proteomes" id="UP000076612"/>
    </source>
</evidence>
<evidence type="ECO:0000313" key="5">
    <source>
        <dbReference type="EMBL" id="VEW13960.1"/>
    </source>
</evidence>
<dbReference type="GO" id="GO:0016051">
    <property type="term" value="P:carbohydrate biosynthetic process"/>
    <property type="evidence" value="ECO:0007669"/>
    <property type="project" value="InterPro"/>
</dbReference>
<dbReference type="AlphaFoldDB" id="A0A165DCZ9"/>
<evidence type="ECO:0000313" key="4">
    <source>
        <dbReference type="EMBL" id="QPS33782.1"/>
    </source>
</evidence>
<evidence type="ECO:0000313" key="7">
    <source>
        <dbReference type="Proteomes" id="UP000216867"/>
    </source>
</evidence>
<dbReference type="Proteomes" id="UP000216867">
    <property type="component" value="Unassembled WGS sequence"/>
</dbReference>
<dbReference type="InterPro" id="IPR051690">
    <property type="entry name" value="PseI-like"/>
</dbReference>
<proteinExistence type="predicted"/>
<evidence type="ECO:0000313" key="3">
    <source>
        <dbReference type="EMBL" id="PAK94926.1"/>
    </source>
</evidence>
<protein>
    <submittedName>
        <fullName evidence="3 4">N-acetylneuraminate synthase</fullName>
    </submittedName>
    <submittedName>
        <fullName evidence="5">Spore coat polysaccharide biosynthesis protein spsE</fullName>
    </submittedName>
</protein>
<dbReference type="GO" id="GO:0047444">
    <property type="term" value="F:N-acylneuraminate-9-phosphate synthase activity"/>
    <property type="evidence" value="ECO:0007669"/>
    <property type="project" value="TreeGrafter"/>
</dbReference>
<evidence type="ECO:0000313" key="2">
    <source>
        <dbReference type="EMBL" id="KZE13404.1"/>
    </source>
</evidence>
<dbReference type="Proteomes" id="UP000594979">
    <property type="component" value="Chromosome"/>
</dbReference>